<sequence>MGIQFGIPEDLKKAYTEKIENTPELKELYEQRPDVAVIEGVARSERPEDDYFEAGIRTPEQDSYEITMLRDFNPIPLKKEITFEFRK</sequence>
<dbReference type="Proteomes" id="UP000730618">
    <property type="component" value="Unassembled WGS sequence"/>
</dbReference>
<proteinExistence type="predicted"/>
<keyword evidence="2" id="KW-1185">Reference proteome</keyword>
<evidence type="ECO:0000313" key="1">
    <source>
        <dbReference type="EMBL" id="CAG7659229.1"/>
    </source>
</evidence>
<evidence type="ECO:0000313" key="2">
    <source>
        <dbReference type="Proteomes" id="UP000730618"/>
    </source>
</evidence>
<gene>
    <name evidence="1" type="ORF">PAECIP111802_07490</name>
</gene>
<organism evidence="1 2">
    <name type="scientific">Paenibacillus allorhizosphaerae</name>
    <dbReference type="NCBI Taxonomy" id="2849866"/>
    <lineage>
        <taxon>Bacteria</taxon>
        <taxon>Bacillati</taxon>
        <taxon>Bacillota</taxon>
        <taxon>Bacilli</taxon>
        <taxon>Bacillales</taxon>
        <taxon>Paenibacillaceae</taxon>
        <taxon>Paenibacillus</taxon>
    </lineage>
</organism>
<protein>
    <submittedName>
        <fullName evidence="1">Uncharacterized protein</fullName>
    </submittedName>
</protein>
<comment type="caution">
    <text evidence="1">The sequence shown here is derived from an EMBL/GenBank/DDBJ whole genome shotgun (WGS) entry which is preliminary data.</text>
</comment>
<accession>A0ABN7U2N7</accession>
<dbReference type="EMBL" id="CAJVCE010000095">
    <property type="protein sequence ID" value="CAG7659229.1"/>
    <property type="molecule type" value="Genomic_DNA"/>
</dbReference>
<name>A0ABN7U2N7_9BACL</name>
<reference evidence="1 2" key="1">
    <citation type="submission" date="2021-06" db="EMBL/GenBank/DDBJ databases">
        <authorList>
            <person name="Criscuolo A."/>
        </authorList>
    </citation>
    <scope>NUCLEOTIDE SEQUENCE [LARGE SCALE GENOMIC DNA]</scope>
    <source>
        <strain evidence="2">CIP 111802</strain>
    </source>
</reference>